<keyword evidence="2" id="KW-1185">Reference proteome</keyword>
<accession>A0A447V1B0</accession>
<dbReference type="RefSeq" id="WP_126355997.1">
    <property type="nucleotide sequence ID" value="NZ_LR134201.1"/>
</dbReference>
<dbReference type="AlphaFoldDB" id="A0A447V1B0"/>
<dbReference type="Proteomes" id="UP000274122">
    <property type="component" value="Chromosome"/>
</dbReference>
<organism evidence="1 2">
    <name type="scientific">Cedecea lapagei</name>
    <dbReference type="NCBI Taxonomy" id="158823"/>
    <lineage>
        <taxon>Bacteria</taxon>
        <taxon>Pseudomonadati</taxon>
        <taxon>Pseudomonadota</taxon>
        <taxon>Gammaproteobacteria</taxon>
        <taxon>Enterobacterales</taxon>
        <taxon>Enterobacteriaceae</taxon>
        <taxon>Cedecea</taxon>
    </lineage>
</organism>
<protein>
    <submittedName>
        <fullName evidence="1">Uncharacterized protein</fullName>
    </submittedName>
</protein>
<dbReference type="EMBL" id="LR134201">
    <property type="protein sequence ID" value="VEB97002.1"/>
    <property type="molecule type" value="Genomic_DNA"/>
</dbReference>
<gene>
    <name evidence="1" type="ORF">NCTC11466_01929</name>
</gene>
<evidence type="ECO:0000313" key="2">
    <source>
        <dbReference type="Proteomes" id="UP000274122"/>
    </source>
</evidence>
<evidence type="ECO:0000313" key="1">
    <source>
        <dbReference type="EMBL" id="VEB97002.1"/>
    </source>
</evidence>
<reference evidence="1 2" key="1">
    <citation type="submission" date="2018-12" db="EMBL/GenBank/DDBJ databases">
        <authorList>
            <consortium name="Pathogen Informatics"/>
        </authorList>
    </citation>
    <scope>NUCLEOTIDE SEQUENCE [LARGE SCALE GENOMIC DNA]</scope>
    <source>
        <strain evidence="1 2">NCTC11466</strain>
    </source>
</reference>
<sequence>MSKSPYIDHAIDLAKSKGNSIGDIVDGWSKVEQVIYMTNPLTNDVRQTIEASEPSLRYWNAERTPHNRAEEGFICDEYKVAITFPK</sequence>
<dbReference type="KEGG" id="clap:NCTC11466_01929"/>
<name>A0A447V1B0_9ENTR</name>
<proteinExistence type="predicted"/>
<dbReference type="OrthoDB" id="9157277at2"/>